<feature type="transmembrane region" description="Helical" evidence="7">
    <location>
        <begin position="235"/>
        <end position="257"/>
    </location>
</feature>
<feature type="transmembrane region" description="Helical" evidence="7">
    <location>
        <begin position="102"/>
        <end position="121"/>
    </location>
</feature>
<feature type="transmembrane region" description="Helical" evidence="7">
    <location>
        <begin position="12"/>
        <end position="34"/>
    </location>
</feature>
<keyword evidence="2" id="KW-0813">Transport</keyword>
<feature type="transmembrane region" description="Helical" evidence="7">
    <location>
        <begin position="169"/>
        <end position="191"/>
    </location>
</feature>
<keyword evidence="5 7" id="KW-1133">Transmembrane helix</keyword>
<feature type="transmembrane region" description="Helical" evidence="7">
    <location>
        <begin position="71"/>
        <end position="90"/>
    </location>
</feature>
<evidence type="ECO:0000256" key="1">
    <source>
        <dbReference type="ARBA" id="ARBA00004127"/>
    </source>
</evidence>
<dbReference type="Pfam" id="PF02487">
    <property type="entry name" value="CLN3"/>
    <property type="match status" value="1"/>
</dbReference>
<feature type="transmembrane region" description="Helical" evidence="7">
    <location>
        <begin position="40"/>
        <end position="59"/>
    </location>
</feature>
<comment type="caution">
    <text evidence="8">The sequence shown here is derived from an EMBL/GenBank/DDBJ whole genome shotgun (WGS) entry which is preliminary data.</text>
</comment>
<feature type="transmembrane region" description="Helical" evidence="7">
    <location>
        <begin position="329"/>
        <end position="348"/>
    </location>
</feature>
<keyword evidence="9" id="KW-1185">Reference proteome</keyword>
<feature type="transmembrane region" description="Helical" evidence="7">
    <location>
        <begin position="269"/>
        <end position="288"/>
    </location>
</feature>
<comment type="subcellular location">
    <subcellularLocation>
        <location evidence="1">Endomembrane system</location>
        <topology evidence="1">Multi-pass membrane protein</topology>
    </subcellularLocation>
</comment>
<keyword evidence="4" id="KW-0029">Amino-acid transport</keyword>
<reference evidence="8 9" key="1">
    <citation type="submission" date="2020-05" db="EMBL/GenBank/DDBJ databases">
        <title>Identification and distribution of gene clusters putatively required for synthesis of sphingolipid metabolism inhibitors in phylogenetically diverse species of the filamentous fungus Fusarium.</title>
        <authorList>
            <person name="Kim H.-S."/>
            <person name="Busman M."/>
            <person name="Brown D.W."/>
            <person name="Divon H."/>
            <person name="Uhlig S."/>
            <person name="Proctor R.H."/>
        </authorList>
    </citation>
    <scope>NUCLEOTIDE SEQUENCE [LARGE SCALE GENOMIC DNA]</scope>
    <source>
        <strain evidence="8 9">NRRL 20693</strain>
    </source>
</reference>
<dbReference type="AlphaFoldDB" id="A0A8H5TIB5"/>
<keyword evidence="3 7" id="KW-0812">Transmembrane</keyword>
<organism evidence="8 9">
    <name type="scientific">Fusarium heterosporum</name>
    <dbReference type="NCBI Taxonomy" id="42747"/>
    <lineage>
        <taxon>Eukaryota</taxon>
        <taxon>Fungi</taxon>
        <taxon>Dikarya</taxon>
        <taxon>Ascomycota</taxon>
        <taxon>Pezizomycotina</taxon>
        <taxon>Sordariomycetes</taxon>
        <taxon>Hypocreomycetidae</taxon>
        <taxon>Hypocreales</taxon>
        <taxon>Nectriaceae</taxon>
        <taxon>Fusarium</taxon>
        <taxon>Fusarium heterosporum species complex</taxon>
    </lineage>
</organism>
<evidence type="ECO:0000313" key="8">
    <source>
        <dbReference type="EMBL" id="KAF5672759.1"/>
    </source>
</evidence>
<protein>
    <submittedName>
        <fullName evidence="8">Sterol uptake control 2</fullName>
    </submittedName>
</protein>
<evidence type="ECO:0000313" key="9">
    <source>
        <dbReference type="Proteomes" id="UP000567885"/>
    </source>
</evidence>
<proteinExistence type="predicted"/>
<evidence type="ECO:0000256" key="7">
    <source>
        <dbReference type="SAM" id="Phobius"/>
    </source>
</evidence>
<name>A0A8H5TIB5_FUSHE</name>
<evidence type="ECO:0000256" key="5">
    <source>
        <dbReference type="ARBA" id="ARBA00022989"/>
    </source>
</evidence>
<dbReference type="GO" id="GO:0005773">
    <property type="term" value="C:vacuole"/>
    <property type="evidence" value="ECO:0007669"/>
    <property type="project" value="TreeGrafter"/>
</dbReference>
<evidence type="ECO:0000256" key="2">
    <source>
        <dbReference type="ARBA" id="ARBA00022448"/>
    </source>
</evidence>
<dbReference type="PRINTS" id="PR01315">
    <property type="entry name" value="BATTENIN"/>
</dbReference>
<dbReference type="PANTHER" id="PTHR10981:SF0">
    <property type="entry name" value="BATTENIN"/>
    <property type="match status" value="1"/>
</dbReference>
<keyword evidence="6 7" id="KW-0472">Membrane</keyword>
<evidence type="ECO:0000256" key="3">
    <source>
        <dbReference type="ARBA" id="ARBA00022692"/>
    </source>
</evidence>
<dbReference type="GO" id="GO:0012505">
    <property type="term" value="C:endomembrane system"/>
    <property type="evidence" value="ECO:0007669"/>
    <property type="project" value="UniProtKB-SubCell"/>
</dbReference>
<gene>
    <name evidence="8" type="ORF">FHETE_3593</name>
</gene>
<dbReference type="Proteomes" id="UP000567885">
    <property type="component" value="Unassembled WGS sequence"/>
</dbReference>
<evidence type="ECO:0000256" key="6">
    <source>
        <dbReference type="ARBA" id="ARBA00023136"/>
    </source>
</evidence>
<evidence type="ECO:0000256" key="4">
    <source>
        <dbReference type="ARBA" id="ARBA00022970"/>
    </source>
</evidence>
<accession>A0A8H5TIB5</accession>
<dbReference type="PANTHER" id="PTHR10981">
    <property type="entry name" value="BATTENIN"/>
    <property type="match status" value="1"/>
</dbReference>
<dbReference type="GO" id="GO:0006865">
    <property type="term" value="P:amino acid transport"/>
    <property type="evidence" value="ECO:0007669"/>
    <property type="project" value="UniProtKB-KW"/>
</dbReference>
<dbReference type="GO" id="GO:0016020">
    <property type="term" value="C:membrane"/>
    <property type="evidence" value="ECO:0007669"/>
    <property type="project" value="InterPro"/>
</dbReference>
<feature type="transmembrane region" description="Helical" evidence="7">
    <location>
        <begin position="300"/>
        <end position="323"/>
    </location>
</feature>
<feature type="transmembrane region" description="Helical" evidence="7">
    <location>
        <begin position="133"/>
        <end position="157"/>
    </location>
</feature>
<sequence length="759" mass="83469">MDASKSARHFGVTMLTYLGFAILGLVSVIVPFIVHSANYLIIPYPRWVVILIEALPALLTKLSIPHVLHRIPYWIRPFTVGAVWIIVALITKVTPPNIAPPVRILTSALASMSAAAMEVSFLGMMRYYGRTGLAGWGAGVGAGAVFCAVLPFVLTVWLESFLRDFIDCIYALTGAMLVAFFVVLPGAPVNYPHVRQELSKVDVDVENASTLFQDPVQQLSRMLSTRNRIHLTKSLVRPFMMPLFGAFVVQALAYPGISRALPLPESSASFFSYFTTYGLAFQLGNFISRTHTLLFRPVNVKVSFAILGTATLVLFANSILLVFSAQTLMGLLAFGVGIGVGAVYMIVFDRVLGEKTLENGTNLEFGLQMAGLGETAGIFVGGLLGIILESPPCANCLTRNLEGCSYLADPPTQLPATETRRRIELELMHRWSTSTYKSLVSIPEDEQWLQEDMARWALKHEYLLQGMFAFSALEVALCGGAVVVEDDYAAYYAKLAVEYYDKASRSFRAQLENVTAENAQKVFMFSFLAVSVNMALGQCTAFEELQEGILERMVTLWELLMGNASIADQHFDALISGALSRSTESLLLRTQLQTETPPSLSKDTEEALERLSTIVNKACEITPGSIPDDASKVNTRIHSYRASVSAIHTCFVQDSKDVYKGVAIGFPAMAGRDFGEALKSSDPVALLLMVYWGVQLNALGKIAWWAGTFGKKMVDEVSELLLVPDPESEIMRMPEWRECITWARAEVDLVPVFEITQGE</sequence>
<dbReference type="OrthoDB" id="5295362at2759"/>
<dbReference type="GO" id="GO:0051453">
    <property type="term" value="P:regulation of intracellular pH"/>
    <property type="evidence" value="ECO:0007669"/>
    <property type="project" value="TreeGrafter"/>
</dbReference>
<dbReference type="EMBL" id="JAAGWQ010000058">
    <property type="protein sequence ID" value="KAF5672759.1"/>
    <property type="molecule type" value="Genomic_DNA"/>
</dbReference>
<dbReference type="InterPro" id="IPR003492">
    <property type="entry name" value="Battenin_disease_Cln3"/>
</dbReference>